<dbReference type="PANTHER" id="PTHR43268:SF7">
    <property type="entry name" value="RHODANESE DOMAIN-CONTAINING PROTEIN"/>
    <property type="match status" value="1"/>
</dbReference>
<dbReference type="InterPro" id="IPR035979">
    <property type="entry name" value="RBD_domain_sf"/>
</dbReference>
<dbReference type="PROSITE" id="PS50206">
    <property type="entry name" value="RHODANESE_3"/>
    <property type="match status" value="1"/>
</dbReference>
<dbReference type="AlphaFoldDB" id="A0A1Z5JMF4"/>
<feature type="compositionally biased region" description="Basic and acidic residues" evidence="1">
    <location>
        <begin position="397"/>
        <end position="406"/>
    </location>
</feature>
<dbReference type="Proteomes" id="UP000198406">
    <property type="component" value="Unassembled WGS sequence"/>
</dbReference>
<dbReference type="EMBL" id="BDSP01000087">
    <property type="protein sequence ID" value="GAX14968.1"/>
    <property type="molecule type" value="Genomic_DNA"/>
</dbReference>
<evidence type="ECO:0000259" key="2">
    <source>
        <dbReference type="PROSITE" id="PS50206"/>
    </source>
</evidence>
<dbReference type="InterPro" id="IPR001763">
    <property type="entry name" value="Rhodanese-like_dom"/>
</dbReference>
<dbReference type="PANTHER" id="PTHR43268">
    <property type="entry name" value="THIOSULFATE SULFURTRANSFERASE/RHODANESE-LIKE DOMAIN-CONTAINING PROTEIN 2"/>
    <property type="match status" value="1"/>
</dbReference>
<comment type="caution">
    <text evidence="3">The sequence shown here is derived from an EMBL/GenBank/DDBJ whole genome shotgun (WGS) entry which is preliminary data.</text>
</comment>
<dbReference type="Pfam" id="PF12368">
    <property type="entry name" value="Rhodanese_C"/>
    <property type="match status" value="1"/>
</dbReference>
<dbReference type="SUPFAM" id="SSF52821">
    <property type="entry name" value="Rhodanese/Cell cycle control phosphatase"/>
    <property type="match status" value="1"/>
</dbReference>
<dbReference type="SMART" id="SM00360">
    <property type="entry name" value="RRM"/>
    <property type="match status" value="1"/>
</dbReference>
<feature type="domain" description="Rhodanese" evidence="2">
    <location>
        <begin position="165"/>
        <end position="274"/>
    </location>
</feature>
<dbReference type="InterPro" id="IPR040503">
    <property type="entry name" value="TRHO_N"/>
</dbReference>
<dbReference type="Gene3D" id="3.30.70.330">
    <property type="match status" value="1"/>
</dbReference>
<dbReference type="InterPro" id="IPR012677">
    <property type="entry name" value="Nucleotide-bd_a/b_plait_sf"/>
</dbReference>
<dbReference type="SUPFAM" id="SSF54928">
    <property type="entry name" value="RNA-binding domain, RBD"/>
    <property type="match status" value="1"/>
</dbReference>
<evidence type="ECO:0000256" key="1">
    <source>
        <dbReference type="SAM" id="MobiDB-lite"/>
    </source>
</evidence>
<dbReference type="Pfam" id="PF00581">
    <property type="entry name" value="Rhodanese"/>
    <property type="match status" value="1"/>
</dbReference>
<gene>
    <name evidence="3" type="ORF">FisN_12Lh332</name>
</gene>
<dbReference type="Pfam" id="PF17773">
    <property type="entry name" value="UPF0176_N"/>
    <property type="match status" value="1"/>
</dbReference>
<name>A0A1Z5JMF4_FISSO</name>
<dbReference type="GO" id="GO:0003723">
    <property type="term" value="F:RNA binding"/>
    <property type="evidence" value="ECO:0007669"/>
    <property type="project" value="InterPro"/>
</dbReference>
<dbReference type="InterPro" id="IPR022111">
    <property type="entry name" value="Rhodanese_C"/>
</dbReference>
<feature type="region of interest" description="Disordered" evidence="1">
    <location>
        <begin position="384"/>
        <end position="408"/>
    </location>
</feature>
<evidence type="ECO:0000313" key="4">
    <source>
        <dbReference type="Proteomes" id="UP000198406"/>
    </source>
</evidence>
<dbReference type="InterPro" id="IPR000504">
    <property type="entry name" value="RRM_dom"/>
</dbReference>
<dbReference type="Gene3D" id="3.40.250.10">
    <property type="entry name" value="Rhodanese-like domain"/>
    <property type="match status" value="1"/>
</dbReference>
<dbReference type="Gene3D" id="3.30.70.100">
    <property type="match status" value="1"/>
</dbReference>
<sequence>MTSGKDQTILLENSRSVAFRDLPPIPKGADDGNYGTILLMYQYVEPSWGKKEHKKALKKIIELGQKLNITGRGRVAPEGVNFTLSGMPKDVRAFCTALREWNPLFNETDFKLTDWLPKDKLFKSLSIRKTEELVAYGLAGDDKAPSLKKFAGTHLEADEYHKAMTDKDTVIVDVRNAYESAIGSFRPPEGGAELIDPKMRNSIEFPKWLNDPATQEKLNGKKVLMYCTGGIRCERATALLNQMSAVNPNLKPKRVYHMRGGIDRYVKTFPDGGFWKGKNYLFDRRMEQIPGTKNPTDVEEEVDSKCCLCRQKWASYRGKFKCSQSLCGVPVIVCPSCDDRALREPERLTCELCKEGYRVPEVEPDLVSLKRKAECLAEGLTGNDADAKTNSSPRKRKTEEVSEKGSRKCHPGRLFLSRLPLTVTKAKIEESLELVAKVKLVHWLTDRNSGAFYGSCLVQLETTENQAEVLKMAAEIGIKIDKKKVKVSPVWIREGDQWPPMDYVDRQYPPVGL</sequence>
<reference evidence="3 4" key="1">
    <citation type="journal article" date="2015" name="Plant Cell">
        <title>Oil accumulation by the oleaginous diatom Fistulifera solaris as revealed by the genome and transcriptome.</title>
        <authorList>
            <person name="Tanaka T."/>
            <person name="Maeda Y."/>
            <person name="Veluchamy A."/>
            <person name="Tanaka M."/>
            <person name="Abida H."/>
            <person name="Marechal E."/>
            <person name="Bowler C."/>
            <person name="Muto M."/>
            <person name="Sunaga Y."/>
            <person name="Tanaka M."/>
            <person name="Yoshino T."/>
            <person name="Taniguchi T."/>
            <person name="Fukuda Y."/>
            <person name="Nemoto M."/>
            <person name="Matsumoto M."/>
            <person name="Wong P.S."/>
            <person name="Aburatani S."/>
            <person name="Fujibuchi W."/>
        </authorList>
    </citation>
    <scope>NUCLEOTIDE SEQUENCE [LARGE SCALE GENOMIC DNA]</scope>
    <source>
        <strain evidence="3 4">JPCC DA0580</strain>
    </source>
</reference>
<dbReference type="OrthoDB" id="25002at2759"/>
<keyword evidence="4" id="KW-1185">Reference proteome</keyword>
<dbReference type="InterPro" id="IPR036873">
    <property type="entry name" value="Rhodanese-like_dom_sf"/>
</dbReference>
<organism evidence="3 4">
    <name type="scientific">Fistulifera solaris</name>
    <name type="common">Oleaginous diatom</name>
    <dbReference type="NCBI Taxonomy" id="1519565"/>
    <lineage>
        <taxon>Eukaryota</taxon>
        <taxon>Sar</taxon>
        <taxon>Stramenopiles</taxon>
        <taxon>Ochrophyta</taxon>
        <taxon>Bacillariophyta</taxon>
        <taxon>Bacillariophyceae</taxon>
        <taxon>Bacillariophycidae</taxon>
        <taxon>Naviculales</taxon>
        <taxon>Naviculaceae</taxon>
        <taxon>Fistulifera</taxon>
    </lineage>
</organism>
<accession>A0A1Z5JMF4</accession>
<proteinExistence type="predicted"/>
<dbReference type="InterPro" id="IPR020936">
    <property type="entry name" value="TrhO"/>
</dbReference>
<evidence type="ECO:0000313" key="3">
    <source>
        <dbReference type="EMBL" id="GAX14968.1"/>
    </source>
</evidence>
<dbReference type="SMART" id="SM00450">
    <property type="entry name" value="RHOD"/>
    <property type="match status" value="1"/>
</dbReference>
<protein>
    <recommendedName>
        <fullName evidence="2">Rhodanese domain-containing protein</fullName>
    </recommendedName>
</protein>
<dbReference type="InParanoid" id="A0A1Z5JMF4"/>